<dbReference type="PANTHER" id="PTHR22938">
    <property type="entry name" value="ZINC FINGER PROTEIN 598"/>
    <property type="match status" value="1"/>
</dbReference>
<evidence type="ECO:0000313" key="3">
    <source>
        <dbReference type="EMBL" id="CDO66968.1"/>
    </source>
</evidence>
<feature type="compositionally biased region" description="Basic and acidic residues" evidence="1">
    <location>
        <begin position="307"/>
        <end position="318"/>
    </location>
</feature>
<dbReference type="SUPFAM" id="SSF57850">
    <property type="entry name" value="RING/U-box"/>
    <property type="match status" value="1"/>
</dbReference>
<feature type="compositionally biased region" description="Low complexity" evidence="1">
    <location>
        <begin position="813"/>
        <end position="822"/>
    </location>
</feature>
<feature type="compositionally biased region" description="Low complexity" evidence="1">
    <location>
        <begin position="1059"/>
        <end position="1077"/>
    </location>
</feature>
<dbReference type="GO" id="GO:0061630">
    <property type="term" value="F:ubiquitin protein ligase activity"/>
    <property type="evidence" value="ECO:0007669"/>
    <property type="project" value="InterPro"/>
</dbReference>
<feature type="compositionally biased region" description="Low complexity" evidence="1">
    <location>
        <begin position="1546"/>
        <end position="1561"/>
    </location>
</feature>
<dbReference type="PANTHER" id="PTHR22938:SF0">
    <property type="entry name" value="E3 UBIQUITIN-PROTEIN LIGASE ZNF598"/>
    <property type="match status" value="1"/>
</dbReference>
<organism evidence="3 4">
    <name type="scientific">Plasmodium reichenowi</name>
    <dbReference type="NCBI Taxonomy" id="5854"/>
    <lineage>
        <taxon>Eukaryota</taxon>
        <taxon>Sar</taxon>
        <taxon>Alveolata</taxon>
        <taxon>Apicomplexa</taxon>
        <taxon>Aconoidasida</taxon>
        <taxon>Haemosporida</taxon>
        <taxon>Plasmodiidae</taxon>
        <taxon>Plasmodium</taxon>
        <taxon>Plasmodium (Laverania)</taxon>
    </lineage>
</organism>
<feature type="compositionally biased region" description="Basic and acidic residues" evidence="1">
    <location>
        <begin position="326"/>
        <end position="361"/>
    </location>
</feature>
<dbReference type="InterPro" id="IPR044288">
    <property type="entry name" value="ZNF598/HEL2"/>
</dbReference>
<feature type="region of interest" description="Disordered" evidence="1">
    <location>
        <begin position="1669"/>
        <end position="1787"/>
    </location>
</feature>
<sequence length="1837" mass="219954">MHRRNKEYTVRSNNKFDLLKNDDEKHVHSERNQKYSNISYHIRKLFSYCDADILRIENNLIIYNSLIDNIKKNGNKIIKKEVEKIIREKEKNEHYSLKEMNEEEYKVTNFDLKKVELDFKFIECSLCFELIKFICIQECNHTYCFLCFYRLLYMEKKENDNVNNEQNYPANNNYHNNNNNNISTSVNTSTSNTQRSYYRSNVSSSTSDFTFRDNNYNNDSYFNMDSRRSRNRRNDNKKEEIYKYEFDKVQMKCPFCKEHNEYIFICLNNFYTHFTYENLLNTLLEKEVEQSLMYASNEPVDLSEYTSRVKESTSEKKSSKGSNTKRSMDKNRKEEHNNKNKDNNCADKREHRKEDKYKDQNEDSTINNNNNNNNNNNCSSCVNTCIHVQNERTKESLLGNSDRHKDMNCKDDLKRIFSSYYDELIILRKILKKDTLLNNNTNNMKKVENMYLFFYYEKYVKWKKKRIKYLVTCINSQKRYAFFSKIFGDIEKKIFYEYFYIFSLCTLLTSYSCLVSPCIDYWTKIQNRKVEKYKLNHKDDKYFEQIYIKNEKILLRKKNDSIYDKYQQHTKNLFYISEEESEKSDDYFKVIDIFYKICFTNLDNINILSHLKNYSYKKLNELCRHMHEHNKTYCDICVGNNDNIFLFEYNIFYKRYIKVHIEYGEKIGDQKYQIRHIYCHLCNIYLYDFDTYMNHVNKYHFFCKFCFNKKPNQSKENIQNVIDDVVYYEELHLYVYKDYENLFEHYKKKHHPCLYEQCIFVVFDNKIDLCLHLAEKHEERGSNKKNKITLSIGGASYSEIRNNAINHQEQFYNNNNNNNNNNGYSFSSSYREKSKNKYTPNDNETNDLNGDDEDTDIIDPKEHKCIYNFRKFYDCWYFDYYIDCKIVDFLKYFFSMKPFFLYIIKEDINLILSVFENFSKLDNPLYFNQDEIIELNKNIILKDFLSIHNQHTKNKTHNTNNINHMKYNNIYDRNCKYNNTHSFTNLFFIVKLFFDYVVEKVEYLLYNKEDLERNYLYLFFQIIHNRSFILYYSFLFIYINQKGLNLEGSLNIMNNINNSTNKNNKSNNKNCSNSSNNYDKKDHIQNQKIQQEMCYRKNPHIYKCDDDMLKYKMLIENNCNVNLKYLSKYGFLYLIFLFFKIDKHTVQNVTTFIKQIFLLCNDIYRKDIHTKDVHASNVYINDIDKTNIYMNDIPTNQVKKFQSTNDIVIPLICNKNEKSKKFMLGGNFKKLENTTFLLEAIKEQQQQQKQQQQQQQLLLLQDKEEVEQKEKEECEYSELEDINQLIKKCLKRKNPNNNIITNIYDKKCDISKKVILDLLPYVQPKVDLVSFFYLFLSNYFSAYIKDENINKLINLSNINKKKILNKISADVDNISLTTISKDLAKFVNARTLEECLSTGPEYYRIRKDIENILKINNNNNNNNNYNNNNNNNNNNSCYNNYSVSFKNSVKNNHKENTNILINDVKNCSNVYDISLSLRNRFLNIIKSTKLNELYFIYFYVCTIMLSKGSSHKNVPTEEYPSLNYDNNNNISINNLSNNKCNLNTTNSVVNNNHNKNNRTSSIKTNRSNKTQGTKNTKTNINSYKNKVEMSKESYVNTKINNLDLEYPPLPLGDDKKEKLNEENDLLESSKNKKDKNKKKLPKEYSQILNKENTCSNKNLLDKIKNIDNKKNKNENNKCNLTTTKDTNNLFLDSNNYPSLISNEKTKKNVEKNNDKKKTKNNNSQKFNEDDFPLLQSTEDNKKNNNKNNHSHILSNEINNNKNIQNKKQNTSSKSKNEKNSCEQSSSSFPLNYQTYINSTESNVTYTIKKKNKVKRCNICTYDNPCERKKCELCDSVL</sequence>
<evidence type="ECO:0000313" key="4">
    <source>
        <dbReference type="Proteomes" id="UP000027581"/>
    </source>
</evidence>
<feature type="domain" description="RING-type" evidence="2">
    <location>
        <begin position="124"/>
        <end position="256"/>
    </location>
</feature>
<reference evidence="3" key="1">
    <citation type="submission" date="2014-01" db="EMBL/GenBank/DDBJ databases">
        <authorList>
            <person name="Aslett M."/>
        </authorList>
    </citation>
    <scope>NUCLEOTIDE SEQUENCE</scope>
    <source>
        <strain evidence="3">CDC</strain>
    </source>
</reference>
<feature type="region of interest" description="Disordered" evidence="1">
    <location>
        <begin position="1621"/>
        <end position="1644"/>
    </location>
</feature>
<gene>
    <name evidence="3" type="ORF">PRCDC_1449700</name>
</gene>
<dbReference type="GO" id="GO:0016567">
    <property type="term" value="P:protein ubiquitination"/>
    <property type="evidence" value="ECO:0007669"/>
    <property type="project" value="TreeGrafter"/>
</dbReference>
<dbReference type="VEuPathDB" id="PlasmoDB:PRCDC_1449700"/>
<evidence type="ECO:0000256" key="1">
    <source>
        <dbReference type="SAM" id="MobiDB-lite"/>
    </source>
</evidence>
<dbReference type="EMBL" id="HG810775">
    <property type="protein sequence ID" value="CDO66968.1"/>
    <property type="molecule type" value="Genomic_DNA"/>
</dbReference>
<dbReference type="SMART" id="SM00184">
    <property type="entry name" value="RING"/>
    <property type="match status" value="1"/>
</dbReference>
<dbReference type="GO" id="GO:0043022">
    <property type="term" value="F:ribosome binding"/>
    <property type="evidence" value="ECO:0007669"/>
    <property type="project" value="TreeGrafter"/>
</dbReference>
<feature type="compositionally biased region" description="Polar residues" evidence="1">
    <location>
        <begin position="837"/>
        <end position="848"/>
    </location>
</feature>
<keyword evidence="4" id="KW-1185">Reference proteome</keyword>
<feature type="compositionally biased region" description="Polar residues" evidence="1">
    <location>
        <begin position="1685"/>
        <end position="1701"/>
    </location>
</feature>
<reference evidence="3" key="2">
    <citation type="submission" date="2014-05" db="EMBL/GenBank/DDBJ databases">
        <title>The genome sequences of chimpanzee malaria parasites reveal the path to human adaptation.</title>
        <authorList>
            <person name="Otto T.D."/>
            <person name="Rayner J.C."/>
            <person name="Boehme U."/>
            <person name="Pain A."/>
            <person name="Spottiswoode N."/>
            <person name="Sanders M."/>
            <person name="Quail M."/>
            <person name="Ollomo B."/>
            <person name="Renaud F."/>
            <person name="Thomas A.W."/>
            <person name="Prugnolle F."/>
            <person name="Conway D.J."/>
            <person name="Newbold C."/>
            <person name="Berriman M."/>
        </authorList>
    </citation>
    <scope>NUCLEOTIDE SEQUENCE [LARGE SCALE GENOMIC DNA]</scope>
    <source>
        <strain evidence="3">CDC</strain>
    </source>
</reference>
<feature type="compositionally biased region" description="Basic and acidic residues" evidence="1">
    <location>
        <begin position="1621"/>
        <end position="1631"/>
    </location>
</feature>
<feature type="compositionally biased region" description="Basic and acidic residues" evidence="1">
    <location>
        <begin position="1703"/>
        <end position="1715"/>
    </location>
</feature>
<accession>A0A060RZZ4</accession>
<feature type="compositionally biased region" description="Low complexity" evidence="1">
    <location>
        <begin position="1754"/>
        <end position="1773"/>
    </location>
</feature>
<feature type="compositionally biased region" description="Low complexity" evidence="1">
    <location>
        <begin position="1568"/>
        <end position="1579"/>
    </location>
</feature>
<feature type="region of interest" description="Disordered" evidence="1">
    <location>
        <begin position="1546"/>
        <end position="1579"/>
    </location>
</feature>
<dbReference type="PhylomeDB" id="A0A060RZZ4"/>
<dbReference type="VEuPathDB" id="PlasmoDB:PRG01_1450400"/>
<dbReference type="Proteomes" id="UP000027581">
    <property type="component" value="Unassembled WGS sequence"/>
</dbReference>
<name>A0A060RZZ4_PLARE</name>
<evidence type="ECO:0000259" key="2">
    <source>
        <dbReference type="SMART" id="SM00184"/>
    </source>
</evidence>
<dbReference type="GO" id="GO:0072344">
    <property type="term" value="P:rescue of stalled ribosome"/>
    <property type="evidence" value="ECO:0007669"/>
    <property type="project" value="InterPro"/>
</dbReference>
<feature type="region of interest" description="Disordered" evidence="1">
    <location>
        <begin position="173"/>
        <end position="192"/>
    </location>
</feature>
<feature type="region of interest" description="Disordered" evidence="1">
    <location>
        <begin position="301"/>
        <end position="374"/>
    </location>
</feature>
<dbReference type="InterPro" id="IPR001841">
    <property type="entry name" value="Znf_RING"/>
</dbReference>
<protein>
    <submittedName>
        <fullName evidence="3">Zinc finger protein, putative</fullName>
    </submittedName>
</protein>
<proteinExistence type="predicted"/>
<feature type="region of interest" description="Disordered" evidence="1">
    <location>
        <begin position="810"/>
        <end position="854"/>
    </location>
</feature>
<feature type="region of interest" description="Disordered" evidence="1">
    <location>
        <begin position="1059"/>
        <end position="1079"/>
    </location>
</feature>